<accession>A0A0D7VX08</accession>
<organism evidence="1 2">
    <name type="scientific">Neotamlana nanhaiensis</name>
    <dbReference type="NCBI Taxonomy" id="1382798"/>
    <lineage>
        <taxon>Bacteria</taxon>
        <taxon>Pseudomonadati</taxon>
        <taxon>Bacteroidota</taxon>
        <taxon>Flavobacteriia</taxon>
        <taxon>Flavobacteriales</taxon>
        <taxon>Flavobacteriaceae</taxon>
        <taxon>Neotamlana</taxon>
    </lineage>
</organism>
<dbReference type="STRING" id="1382798.PK35_14980"/>
<dbReference type="PATRIC" id="fig|1382798.3.peg.1563"/>
<gene>
    <name evidence="1" type="ORF">PK35_14980</name>
</gene>
<name>A0A0D7VX08_9FLAO</name>
<evidence type="ECO:0000313" key="2">
    <source>
        <dbReference type="Proteomes" id="UP000032361"/>
    </source>
</evidence>
<dbReference type="RefSeq" id="WP_044627383.1">
    <property type="nucleotide sequence ID" value="NZ_JTDV01000015.1"/>
</dbReference>
<dbReference type="EMBL" id="JTDV01000015">
    <property type="protein sequence ID" value="KJD31410.1"/>
    <property type="molecule type" value="Genomic_DNA"/>
</dbReference>
<dbReference type="OrthoDB" id="1445748at2"/>
<evidence type="ECO:0008006" key="3">
    <source>
        <dbReference type="Google" id="ProtNLM"/>
    </source>
</evidence>
<dbReference type="Proteomes" id="UP000032361">
    <property type="component" value="Unassembled WGS sequence"/>
</dbReference>
<proteinExistence type="predicted"/>
<protein>
    <recommendedName>
        <fullName evidence="3">Lipoprotein</fullName>
    </recommendedName>
</protein>
<keyword evidence="2" id="KW-1185">Reference proteome</keyword>
<dbReference type="PROSITE" id="PS51257">
    <property type="entry name" value="PROKAR_LIPOPROTEIN"/>
    <property type="match status" value="1"/>
</dbReference>
<reference evidence="1 2" key="1">
    <citation type="journal article" date="2015" name="Antonie Van Leeuwenhoek">
        <title>Tamlana nanhaiensis sp. nov., isolated from surface seawater collected from the South China Sea.</title>
        <authorList>
            <person name="Liu X."/>
            <person name="Lai Q."/>
            <person name="Du Y."/>
            <person name="Li G."/>
            <person name="Sun F."/>
            <person name="Shao Z."/>
        </authorList>
    </citation>
    <scope>NUCLEOTIDE SEQUENCE [LARGE SCALE GENOMIC DNA]</scope>
    <source>
        <strain evidence="1 2">FHC16</strain>
    </source>
</reference>
<comment type="caution">
    <text evidence="1">The sequence shown here is derived from an EMBL/GenBank/DDBJ whole genome shotgun (WGS) entry which is preliminary data.</text>
</comment>
<sequence length="116" mass="13226">MKNSIKIFTLIIISLLLSSCYSVRLRSINGAYQPDPLLSRDDYYRGMEVVELDTVIKIDVVSKDFTYLIKETEACKSGKLHTVEFKNTFGGSLLSVFSFGKKRKLKVKYVCMKPTN</sequence>
<evidence type="ECO:0000313" key="1">
    <source>
        <dbReference type="EMBL" id="KJD31410.1"/>
    </source>
</evidence>
<dbReference type="AlphaFoldDB" id="A0A0D7VX08"/>